<gene>
    <name evidence="1" type="ORF">MCNF_52170</name>
</gene>
<sequence length="100" mass="10953">MNEPNPEFDAIHPSGHILFRSCRGGYLHSVVLAEAALSAEAGTLAEAIKRTAEVSYHKALMEVRDEIIAAGHTPSDDVPGPRDLGRAIERLREHRLEAED</sequence>
<accession>A0A7I7Y6G4</accession>
<keyword evidence="2" id="KW-1185">Reference proteome</keyword>
<dbReference type="AlphaFoldDB" id="A0A7I7Y6G4"/>
<reference evidence="1" key="1">
    <citation type="journal article" date="2019" name="Emerg. Microbes Infect.">
        <title>Comprehensive subspecies identification of 175 nontuberculous mycobacteria species based on 7547 genomic profiles.</title>
        <authorList>
            <person name="Matsumoto Y."/>
            <person name="Kinjo T."/>
            <person name="Motooka D."/>
            <person name="Nabeya D."/>
            <person name="Jung N."/>
            <person name="Uechi K."/>
            <person name="Horii T."/>
            <person name="Iida T."/>
            <person name="Fujita J."/>
            <person name="Nakamura S."/>
        </authorList>
    </citation>
    <scope>NUCLEOTIDE SEQUENCE [LARGE SCALE GENOMIC DNA]</scope>
    <source>
        <strain evidence="1">JCM 13671</strain>
    </source>
</reference>
<organism evidence="1 2">
    <name type="scientific">Mycolicibacterium confluentis</name>
    <dbReference type="NCBI Taxonomy" id="28047"/>
    <lineage>
        <taxon>Bacteria</taxon>
        <taxon>Bacillati</taxon>
        <taxon>Actinomycetota</taxon>
        <taxon>Actinomycetes</taxon>
        <taxon>Mycobacteriales</taxon>
        <taxon>Mycobacteriaceae</taxon>
        <taxon>Mycolicibacterium</taxon>
    </lineage>
</organism>
<reference evidence="1" key="2">
    <citation type="submission" date="2020-02" db="EMBL/GenBank/DDBJ databases">
        <authorList>
            <person name="Matsumoto Y."/>
            <person name="Motooka D."/>
            <person name="Nakamura S."/>
        </authorList>
    </citation>
    <scope>NUCLEOTIDE SEQUENCE</scope>
    <source>
        <strain evidence="1">JCM 13671</strain>
    </source>
</reference>
<evidence type="ECO:0000313" key="1">
    <source>
        <dbReference type="EMBL" id="BBZ36612.1"/>
    </source>
</evidence>
<proteinExistence type="predicted"/>
<evidence type="ECO:0000313" key="2">
    <source>
        <dbReference type="Proteomes" id="UP000466931"/>
    </source>
</evidence>
<protein>
    <submittedName>
        <fullName evidence="1">Uncharacterized protein</fullName>
    </submittedName>
</protein>
<dbReference type="InterPro" id="IPR024426">
    <property type="entry name" value="DUF2694"/>
</dbReference>
<dbReference type="Proteomes" id="UP000466931">
    <property type="component" value="Chromosome"/>
</dbReference>
<dbReference type="RefSeq" id="WP_085152319.1">
    <property type="nucleotide sequence ID" value="NZ_AP022612.1"/>
</dbReference>
<dbReference type="EMBL" id="AP022612">
    <property type="protein sequence ID" value="BBZ36612.1"/>
    <property type="molecule type" value="Genomic_DNA"/>
</dbReference>
<dbReference type="Pfam" id="PF10904">
    <property type="entry name" value="DUF2694"/>
    <property type="match status" value="1"/>
</dbReference>
<name>A0A7I7Y6G4_9MYCO</name>
<dbReference type="OrthoDB" id="4741416at2"/>